<dbReference type="GO" id="GO:0006508">
    <property type="term" value="P:proteolysis"/>
    <property type="evidence" value="ECO:0007669"/>
    <property type="project" value="UniProtKB-KW"/>
</dbReference>
<dbReference type="InterPro" id="IPR039537">
    <property type="entry name" value="Retrotran_Ty1/copia-like"/>
</dbReference>
<dbReference type="AlphaFoldDB" id="A0A3L6S6E4"/>
<feature type="compositionally biased region" description="Basic residues" evidence="3">
    <location>
        <begin position="694"/>
        <end position="704"/>
    </location>
</feature>
<keyword evidence="2" id="KW-0479">Metal-binding</keyword>
<dbReference type="Pfam" id="PF00665">
    <property type="entry name" value="rve"/>
    <property type="match status" value="1"/>
</dbReference>
<dbReference type="PROSITE" id="PS50994">
    <property type="entry name" value="INTEGRASE"/>
    <property type="match status" value="1"/>
</dbReference>
<dbReference type="GO" id="GO:0015074">
    <property type="term" value="P:DNA integration"/>
    <property type="evidence" value="ECO:0007669"/>
    <property type="project" value="InterPro"/>
</dbReference>
<dbReference type="PANTHER" id="PTHR42648:SF28">
    <property type="entry name" value="TRANSPOSON-ENCODED PROTEIN WITH RIBONUCLEASE H-LIKE AND RETROVIRUS ZINC FINGER-LIKE DOMAINS"/>
    <property type="match status" value="1"/>
</dbReference>
<dbReference type="SUPFAM" id="SSF57756">
    <property type="entry name" value="Retrovirus zinc finger-like domains"/>
    <property type="match status" value="1"/>
</dbReference>
<evidence type="ECO:0000313" key="6">
    <source>
        <dbReference type="EMBL" id="RLN16498.1"/>
    </source>
</evidence>
<dbReference type="Pfam" id="PF13976">
    <property type="entry name" value="gag_pre-integrs"/>
    <property type="match status" value="1"/>
</dbReference>
<proteinExistence type="predicted"/>
<keyword evidence="2" id="KW-0863">Zinc-finger</keyword>
<dbReference type="GO" id="GO:0008233">
    <property type="term" value="F:peptidase activity"/>
    <property type="evidence" value="ECO:0007669"/>
    <property type="project" value="UniProtKB-KW"/>
</dbReference>
<dbReference type="InterPro" id="IPR036875">
    <property type="entry name" value="Znf_CCHC_sf"/>
</dbReference>
<protein>
    <recommendedName>
        <fullName evidence="8">Retrotransposon protein, putative, Ty1-copia subclass</fullName>
    </recommendedName>
</protein>
<dbReference type="GO" id="GO:0003676">
    <property type="term" value="F:nucleic acid binding"/>
    <property type="evidence" value="ECO:0007669"/>
    <property type="project" value="InterPro"/>
</dbReference>
<reference evidence="7" key="1">
    <citation type="journal article" date="2019" name="Nat. Commun.">
        <title>The genome of broomcorn millet.</title>
        <authorList>
            <person name="Zou C."/>
            <person name="Miki D."/>
            <person name="Li D."/>
            <person name="Tang Q."/>
            <person name="Xiao L."/>
            <person name="Rajput S."/>
            <person name="Deng P."/>
            <person name="Jia W."/>
            <person name="Huang R."/>
            <person name="Zhang M."/>
            <person name="Sun Y."/>
            <person name="Hu J."/>
            <person name="Fu X."/>
            <person name="Schnable P.S."/>
            <person name="Li F."/>
            <person name="Zhang H."/>
            <person name="Feng B."/>
            <person name="Zhu X."/>
            <person name="Liu R."/>
            <person name="Schnable J.C."/>
            <person name="Zhu J.-K."/>
            <person name="Zhang H."/>
        </authorList>
    </citation>
    <scope>NUCLEOTIDE SEQUENCE [LARGE SCALE GENOMIC DNA]</scope>
</reference>
<keyword evidence="7" id="KW-1185">Reference proteome</keyword>
<dbReference type="InterPro" id="IPR036397">
    <property type="entry name" value="RNaseH_sf"/>
</dbReference>
<dbReference type="InterPro" id="IPR012337">
    <property type="entry name" value="RNaseH-like_sf"/>
</dbReference>
<evidence type="ECO:0000256" key="2">
    <source>
        <dbReference type="PROSITE-ProRule" id="PRU00047"/>
    </source>
</evidence>
<dbReference type="EMBL" id="PQIB02000005">
    <property type="protein sequence ID" value="RLN16498.1"/>
    <property type="molecule type" value="Genomic_DNA"/>
</dbReference>
<feature type="region of interest" description="Disordered" evidence="3">
    <location>
        <begin position="680"/>
        <end position="704"/>
    </location>
</feature>
<organism evidence="6 7">
    <name type="scientific">Panicum miliaceum</name>
    <name type="common">Proso millet</name>
    <name type="synonym">Broomcorn millet</name>
    <dbReference type="NCBI Taxonomy" id="4540"/>
    <lineage>
        <taxon>Eukaryota</taxon>
        <taxon>Viridiplantae</taxon>
        <taxon>Streptophyta</taxon>
        <taxon>Embryophyta</taxon>
        <taxon>Tracheophyta</taxon>
        <taxon>Spermatophyta</taxon>
        <taxon>Magnoliopsida</taxon>
        <taxon>Liliopsida</taxon>
        <taxon>Poales</taxon>
        <taxon>Poaceae</taxon>
        <taxon>PACMAD clade</taxon>
        <taxon>Panicoideae</taxon>
        <taxon>Panicodae</taxon>
        <taxon>Paniceae</taxon>
        <taxon>Panicinae</taxon>
        <taxon>Panicum</taxon>
        <taxon>Panicum sect. Panicum</taxon>
    </lineage>
</organism>
<evidence type="ECO:0000256" key="3">
    <source>
        <dbReference type="SAM" id="MobiDB-lite"/>
    </source>
</evidence>
<dbReference type="OrthoDB" id="661814at2759"/>
<evidence type="ECO:0000259" key="5">
    <source>
        <dbReference type="PROSITE" id="PS50994"/>
    </source>
</evidence>
<feature type="domain" description="Integrase catalytic" evidence="5">
    <location>
        <begin position="360"/>
        <end position="535"/>
    </location>
</feature>
<evidence type="ECO:0000259" key="4">
    <source>
        <dbReference type="PROSITE" id="PS50158"/>
    </source>
</evidence>
<dbReference type="InterPro" id="IPR057670">
    <property type="entry name" value="SH3_retrovirus"/>
</dbReference>
<feature type="domain" description="CCHC-type" evidence="4">
    <location>
        <begin position="116"/>
        <end position="131"/>
    </location>
</feature>
<dbReference type="InterPro" id="IPR054722">
    <property type="entry name" value="PolX-like_BBD"/>
</dbReference>
<comment type="caution">
    <text evidence="6">The sequence shown here is derived from an EMBL/GenBank/DDBJ whole genome shotgun (WGS) entry which is preliminary data.</text>
</comment>
<keyword evidence="1" id="KW-0645">Protease</keyword>
<dbReference type="Gene3D" id="3.30.420.10">
    <property type="entry name" value="Ribonuclease H-like superfamily/Ribonuclease H"/>
    <property type="match status" value="1"/>
</dbReference>
<dbReference type="GO" id="GO:0008270">
    <property type="term" value="F:zinc ion binding"/>
    <property type="evidence" value="ECO:0007669"/>
    <property type="project" value="UniProtKB-KW"/>
</dbReference>
<evidence type="ECO:0000313" key="7">
    <source>
        <dbReference type="Proteomes" id="UP000275267"/>
    </source>
</evidence>
<dbReference type="InterPro" id="IPR025724">
    <property type="entry name" value="GAG-pre-integrase_dom"/>
</dbReference>
<evidence type="ECO:0000256" key="1">
    <source>
        <dbReference type="ARBA" id="ARBA00022670"/>
    </source>
</evidence>
<dbReference type="Pfam" id="PF22936">
    <property type="entry name" value="Pol_BBD"/>
    <property type="match status" value="1"/>
</dbReference>
<feature type="region of interest" description="Disordered" evidence="3">
    <location>
        <begin position="56"/>
        <end position="106"/>
    </location>
</feature>
<dbReference type="STRING" id="4540.A0A3L6S6E4"/>
<dbReference type="Pfam" id="PF25597">
    <property type="entry name" value="SH3_retrovirus"/>
    <property type="match status" value="1"/>
</dbReference>
<accession>A0A3L6S6E4</accession>
<dbReference type="SUPFAM" id="SSF53098">
    <property type="entry name" value="Ribonuclease H-like"/>
    <property type="match status" value="1"/>
</dbReference>
<gene>
    <name evidence="6" type="ORF">C2845_PM02G15700</name>
</gene>
<dbReference type="Proteomes" id="UP000275267">
    <property type="component" value="Unassembled WGS sequence"/>
</dbReference>
<dbReference type="InterPro" id="IPR001584">
    <property type="entry name" value="Integrase_cat-core"/>
</dbReference>
<evidence type="ECO:0008006" key="8">
    <source>
        <dbReference type="Google" id="ProtNLM"/>
    </source>
</evidence>
<name>A0A3L6S6E4_PANMI</name>
<dbReference type="PANTHER" id="PTHR42648">
    <property type="entry name" value="TRANSPOSASE, PUTATIVE-RELATED"/>
    <property type="match status" value="1"/>
</dbReference>
<dbReference type="PROSITE" id="PS50158">
    <property type="entry name" value="ZF_CCHC"/>
    <property type="match status" value="1"/>
</dbReference>
<keyword evidence="1" id="KW-0378">Hydrolase</keyword>
<dbReference type="InterPro" id="IPR001878">
    <property type="entry name" value="Znf_CCHC"/>
</dbReference>
<sequence length="743" mass="85648">MNMELPIEFLVHLVFASLPREYDSFEVNYNLHPEKWDIEKLIAMCVQEEERLKSSHGDSVNYVKQDKKRSYHDKNAKPPGKSQWERDSSSKSYGKAPQNVHHPRQLNEEVVGRDQCRWCRKIGHYQKDCPEFLKHLNRKGEDIVTFVDESLYLSYAKSTWWIDSGATIRVANSLQGFRTRRTLQRGERRLRVTNGVEAEVEAIGELPLELNNSFILHLHNVLYVPSLSRNLISVSCLADDGFDCHFGKEQCLIKFNDKCVGLAFRQDKFYMLSMHENVNVVCNEEKNESSSTMNVQTKRERCDNKTSVKLWHCRLGHISRGRIERLIKEKILHPLDFSDTEYCIDCIKGKYVKQIKKGAKRSAGVLEIKHTDICGPFPVKTVDGYDSFITFTDDYSRYGYIYPIKERSEALDKFKIFKAEVENQHSLKIRIVRSDRGRKYYGRHTPYGQVPGPFARFLQENGIVAQYSTPGEPQQNGVAERRNRTLMDMVRSMISYSTLPISLWMEALKTAAHILNRVPSKSVPKTPYELWTGRKPTLNYLHVWGCSAEAKVFNQNIGKLDPKTVSCHFIGYQDKSKGYRFYCPDRHTEFVETRHAVFLEDEMVRGSMVAREISLEEKRVHAPAPMIHEPFFSIPVVAAPTVYDTAVTTPVVSSPVATMNENEEPAVQDPIEPVVAHEEELQQPQVEEGPINKGPRRSQRTRKPAISKDYEVYISEEIQMEGDSTTFEEVMRSAHSSNWLEAM</sequence>
<keyword evidence="2" id="KW-0862">Zinc</keyword>